<dbReference type="STRING" id="1121391.SAMN02745206_00479"/>
<feature type="domain" description="4Fe-4S" evidence="5">
    <location>
        <begin position="119"/>
        <end position="181"/>
    </location>
</feature>
<dbReference type="PANTHER" id="PTHR36214">
    <property type="match status" value="1"/>
</dbReference>
<keyword evidence="1" id="KW-0004">4Fe-4S</keyword>
<dbReference type="AlphaFoldDB" id="A0A1M4UH90"/>
<dbReference type="Proteomes" id="UP000184076">
    <property type="component" value="Unassembled WGS sequence"/>
</dbReference>
<gene>
    <name evidence="6" type="ORF">SAMN02745206_00479</name>
</gene>
<dbReference type="EMBL" id="FQVB01000005">
    <property type="protein sequence ID" value="SHE56067.1"/>
    <property type="molecule type" value="Genomic_DNA"/>
</dbReference>
<dbReference type="Gene3D" id="1.10.15.40">
    <property type="entry name" value="Electron transport complex subunit B, putative Fe-S cluster"/>
    <property type="match status" value="1"/>
</dbReference>
<reference evidence="7" key="1">
    <citation type="submission" date="2016-11" db="EMBL/GenBank/DDBJ databases">
        <authorList>
            <person name="Varghese N."/>
            <person name="Submissions S."/>
        </authorList>
    </citation>
    <scope>NUCLEOTIDE SEQUENCE [LARGE SCALE GENOMIC DNA]</scope>
    <source>
        <strain evidence="7">DSM 9756</strain>
    </source>
</reference>
<keyword evidence="4" id="KW-0411">Iron-sulfur</keyword>
<evidence type="ECO:0000259" key="5">
    <source>
        <dbReference type="PROSITE" id="PS51656"/>
    </source>
</evidence>
<evidence type="ECO:0000256" key="4">
    <source>
        <dbReference type="ARBA" id="ARBA00023014"/>
    </source>
</evidence>
<dbReference type="GO" id="GO:0046872">
    <property type="term" value="F:metal ion binding"/>
    <property type="evidence" value="ECO:0007669"/>
    <property type="project" value="UniProtKB-KW"/>
</dbReference>
<protein>
    <submittedName>
        <fullName evidence="6">Metal-binding trascriptional regulator, contains putative Fe-S cluster and ArsR family DNA binding domain</fullName>
    </submittedName>
</protein>
<evidence type="ECO:0000256" key="1">
    <source>
        <dbReference type="ARBA" id="ARBA00022485"/>
    </source>
</evidence>
<proteinExistence type="predicted"/>
<accession>A0A1M4UH90</accession>
<dbReference type="GO" id="GO:0051539">
    <property type="term" value="F:4 iron, 4 sulfur cluster binding"/>
    <property type="evidence" value="ECO:0007669"/>
    <property type="project" value="UniProtKB-KW"/>
</dbReference>
<keyword evidence="3" id="KW-0408">Iron</keyword>
<dbReference type="PANTHER" id="PTHR36214:SF3">
    <property type="entry name" value="ACETYL-COA DECARBONYLASE_SYNTHASE COMPLEX SUBUNIT GAMMA"/>
    <property type="match status" value="1"/>
</dbReference>
<evidence type="ECO:0000256" key="2">
    <source>
        <dbReference type="ARBA" id="ARBA00022723"/>
    </source>
</evidence>
<evidence type="ECO:0000313" key="6">
    <source>
        <dbReference type="EMBL" id="SHE56067.1"/>
    </source>
</evidence>
<keyword evidence="7" id="KW-1185">Reference proteome</keyword>
<sequence>MSDVLVGGIHRRDGYSFQLVNIECMPQSDHYNVIMALEEPIDDLLPYLAAVLPACTYVHGTGVINLMEEGHIVGIYGDRITITDVTGLDDAQEWCERYVARIEDVRRRKDSIQPVERRQVSLTVLEIYRRLPQTNCGACGDATCMAFAARVFRREVPFTSCPEIRPEDPEISRFVNQLAAQGFPAGS</sequence>
<keyword evidence="2" id="KW-0479">Metal-binding</keyword>
<dbReference type="Pfam" id="PF04060">
    <property type="entry name" value="FeS"/>
    <property type="match status" value="1"/>
</dbReference>
<evidence type="ECO:0000256" key="3">
    <source>
        <dbReference type="ARBA" id="ARBA00023004"/>
    </source>
</evidence>
<dbReference type="PROSITE" id="PS51656">
    <property type="entry name" value="4FE4S"/>
    <property type="match status" value="1"/>
</dbReference>
<name>A0A1M4UH90_9BACT</name>
<organism evidence="6 7">
    <name type="scientific">Desulfacinum infernum DSM 9756</name>
    <dbReference type="NCBI Taxonomy" id="1121391"/>
    <lineage>
        <taxon>Bacteria</taxon>
        <taxon>Pseudomonadati</taxon>
        <taxon>Thermodesulfobacteriota</taxon>
        <taxon>Syntrophobacteria</taxon>
        <taxon>Syntrophobacterales</taxon>
        <taxon>Syntrophobacteraceae</taxon>
        <taxon>Desulfacinum</taxon>
    </lineage>
</organism>
<evidence type="ECO:0000313" key="7">
    <source>
        <dbReference type="Proteomes" id="UP000184076"/>
    </source>
</evidence>
<dbReference type="RefSeq" id="WP_073036620.1">
    <property type="nucleotide sequence ID" value="NZ_FQVB01000005.1"/>
</dbReference>
<dbReference type="InterPro" id="IPR051069">
    <property type="entry name" value="ACDS_complex_subunit"/>
</dbReference>
<dbReference type="InterPro" id="IPR007202">
    <property type="entry name" value="4Fe-4S_dom"/>
</dbReference>